<reference evidence="3 4" key="1">
    <citation type="journal article" date="2016" name="Arch. Microbiol.">
        <title>Streptomyces zhihengii sp. nov., isolated from rhizospheric soil of Psammosilene tunicoides.</title>
        <authorList>
            <person name="Huang M.J."/>
            <person name="Fei J.J."/>
            <person name="Salam N."/>
            <person name="Kim C.J."/>
            <person name="Hozzein W.N."/>
            <person name="Xiao M."/>
            <person name="Huang H.Q."/>
            <person name="Li W.J."/>
        </authorList>
    </citation>
    <scope>NUCLEOTIDE SEQUENCE [LARGE SCALE GENOMIC DNA]</scope>
    <source>
        <strain evidence="3 4">YIM T102</strain>
    </source>
</reference>
<dbReference type="SUPFAM" id="SSF56801">
    <property type="entry name" value="Acetyl-CoA synthetase-like"/>
    <property type="match status" value="1"/>
</dbReference>
<dbReference type="Gene3D" id="3.40.50.12780">
    <property type="entry name" value="N-terminal domain of ligase-like"/>
    <property type="match status" value="1"/>
</dbReference>
<dbReference type="Pfam" id="PF00501">
    <property type="entry name" value="AMP-binding"/>
    <property type="match status" value="1"/>
</dbReference>
<dbReference type="EMBL" id="JAFEJA010000001">
    <property type="protein sequence ID" value="MBM9618504.1"/>
    <property type="molecule type" value="Genomic_DNA"/>
</dbReference>
<dbReference type="PANTHER" id="PTHR43767">
    <property type="entry name" value="LONG-CHAIN-FATTY-ACID--COA LIGASE"/>
    <property type="match status" value="1"/>
</dbReference>
<feature type="compositionally biased region" description="Gly residues" evidence="1">
    <location>
        <begin position="8"/>
        <end position="19"/>
    </location>
</feature>
<keyword evidence="4" id="KW-1185">Reference proteome</keyword>
<evidence type="ECO:0000259" key="2">
    <source>
        <dbReference type="Pfam" id="PF00501"/>
    </source>
</evidence>
<feature type="region of interest" description="Disordered" evidence="1">
    <location>
        <begin position="1"/>
        <end position="30"/>
    </location>
</feature>
<dbReference type="InterPro" id="IPR000873">
    <property type="entry name" value="AMP-dep_synth/lig_dom"/>
</dbReference>
<evidence type="ECO:0000313" key="4">
    <source>
        <dbReference type="Proteomes" id="UP000664109"/>
    </source>
</evidence>
<feature type="domain" description="AMP-dependent synthetase/ligase" evidence="2">
    <location>
        <begin position="39"/>
        <end position="140"/>
    </location>
</feature>
<evidence type="ECO:0000313" key="3">
    <source>
        <dbReference type="EMBL" id="MBM9618504.1"/>
    </source>
</evidence>
<protein>
    <submittedName>
        <fullName evidence="3">AMP-binding protein</fullName>
    </submittedName>
</protein>
<gene>
    <name evidence="3" type="ORF">JE024_07030</name>
</gene>
<organism evidence="3 4">
    <name type="scientific">Streptomyces zhihengii</name>
    <dbReference type="NCBI Taxonomy" id="1818004"/>
    <lineage>
        <taxon>Bacteria</taxon>
        <taxon>Bacillati</taxon>
        <taxon>Actinomycetota</taxon>
        <taxon>Actinomycetes</taxon>
        <taxon>Kitasatosporales</taxon>
        <taxon>Streptomycetaceae</taxon>
        <taxon>Streptomyces</taxon>
    </lineage>
</organism>
<accession>A0ABS2ULU9</accession>
<sequence>MSAVTMIGTGGRETGGDSGGRPAKRSRTAAEPVTVDGLFAHAAARRPSEVVVADGGRPLTYGAARENASRLASVMLRYGVQLGDPVLVHTADHAQSLVAQLAVLALGGVCVPVPDGAGERDAARIAEMSGATLVLCSGVHRERWALDAMVLDDARTWARIAPVRVDGSLPRSGPDDVAYLLTERTEGGGCVGHLVDHRAWLLATGARLRRAGRPGRGVRTGRRPGGALGLAALWWAISAGSRLNGPAAPATGRDQAGAAAVYGPEEYAEFLEGAVTGAPGTALVIGGALPAGLVARHRELLPYTRLLAEFSPRDGAMPWTAADCTSAHADGSGAGSAVPRVRVTVRDEEGRPVPAGATGRIWAAGAALPFDRLCDGCREPAVGHRGSLMSSGYLGRWAGEGSLEITGRTARSAPARSSRSASAFACAAHGAA</sequence>
<name>A0ABS2ULU9_9ACTN</name>
<dbReference type="Proteomes" id="UP000664109">
    <property type="component" value="Unassembled WGS sequence"/>
</dbReference>
<evidence type="ECO:0000256" key="1">
    <source>
        <dbReference type="SAM" id="MobiDB-lite"/>
    </source>
</evidence>
<dbReference type="RefSeq" id="WP_205372769.1">
    <property type="nucleotide sequence ID" value="NZ_JAFEJA010000001.1"/>
</dbReference>
<dbReference type="InterPro" id="IPR050237">
    <property type="entry name" value="ATP-dep_AMP-bd_enzyme"/>
</dbReference>
<proteinExistence type="predicted"/>
<dbReference type="InterPro" id="IPR042099">
    <property type="entry name" value="ANL_N_sf"/>
</dbReference>
<dbReference type="PANTHER" id="PTHR43767:SF1">
    <property type="entry name" value="NONRIBOSOMAL PEPTIDE SYNTHASE PES1 (EUROFUNG)-RELATED"/>
    <property type="match status" value="1"/>
</dbReference>
<comment type="caution">
    <text evidence="3">The sequence shown here is derived from an EMBL/GenBank/DDBJ whole genome shotgun (WGS) entry which is preliminary data.</text>
</comment>